<name>A0ABM3USS6_MUSDO</name>
<proteinExistence type="predicted"/>
<gene>
    <name evidence="4" type="primary">LOC131801675</name>
</gene>
<feature type="coiled-coil region" evidence="1">
    <location>
        <begin position="173"/>
        <end position="231"/>
    </location>
</feature>
<evidence type="ECO:0000256" key="1">
    <source>
        <dbReference type="SAM" id="Coils"/>
    </source>
</evidence>
<dbReference type="CDD" id="cd01644">
    <property type="entry name" value="RT_pepA17"/>
    <property type="match status" value="1"/>
</dbReference>
<dbReference type="RefSeq" id="XP_058976584.1">
    <property type="nucleotide sequence ID" value="XM_059120601.1"/>
</dbReference>
<dbReference type="Pfam" id="PF00078">
    <property type="entry name" value="RVT_1"/>
    <property type="match status" value="1"/>
</dbReference>
<sequence>MPSCQEMYSQQYTIFKVLDAMLQTARGRKYRSNTIPDMRKKVLEQWETFCRNDEALKKRDDKNENDPYYKEKAYEIAQKMKEDIWKILNDAEAEESHTVKISPQQGDSSPQEHSLNAPQLSFKLMEIGEVTNENHNKLARSLENQFNSNVAELNSMIKLVETKKDKIYLTKLLERLEVQMNRLLDIRSEMAREGAGNDFTEDQWEQSGEDFNKAQMQITELLTSLEAAQRKSVMVEKIKIPEFSGRREDWNSFYELFRTLVHEDKNASDQEKLFRLRSALKGDALQIIQNMPLTSSAYEGALEALRKRYDNKRTLFTHYVDSLLDVPKINGSSVHSIKKLLDTAIESIEGIKSMNLKLGDAYPILAHIIVRKLDKETLLQYEQTIQKCTEIQDIKDVLKFLEQRYQTLNSVWSIDDGDKQRFKRQYSFEVAATNSEENQIKCGYCKSFGHKIHQCQQYKTLTVKERIDWVRRNELCTNCLNHKATRRCISKTNCFMCNGRHHTSLHIEKSASGGNKGKSTFTTIKEMHHVLIATAQIRVKSKQNEYITLRALIDPCAQASSISEEAVQILQLPKQRTDVTLHGLGGAVVGKAKSKVIIEVKPRFLSDFAVNIEAVVLPELASVQQDPTCEYDIDKWENFTLADPDFTSSDRIDVLIGSDVYHEILQDGIHKKDSILAQRTKLGWILSGPTTEKKGSSKKIVATTTLERFWEIEEVSDNQAVTEDDFCISNYGSTTSLANDGRFMVRLPFREDVELGDSRKRAMARFLNIEKKLCANPELKMEYQQFMEEYISMGHMERVEPEIRGKYYLPHQAVIRESSITTKVRVVFDASSKTSNGRSLNDILYAGPRLQRDIFDILTKWRKHQFVISADVEKMYRQIWVHKDDQEYQYVLWRSSSESPVEQYRLTTVTYGTACAPFLALKTLDEIGSQCEDKDIGAIIQNDFYMDDLLTGADSISRCKELQEKINKHLAKYGFKLRKWISNDSDVLKNIDAKRENDVLHIEEDDCLNTLGLKWYPASDTFGFTTQLYNEQRITKRKALSYLAKIFDPLGWLTPITITAKLFIQQLWVMDIGWDNVLIEELNKQWRGFTSKLNSLISIRIPRWLHVSSSTEAQLHGFADASEKAYAVVVYVKVNGVVQLVAAKSKVNPIKNRKTLPKLELCAANLLAKLMTKVMKILSIEANVFMWSDSSIALSWIRNSSSKDRFIRTRVKEIQQWVPAAKWQYVKSKENPADMGSRGISADKLPENNLWWNGPSWLMRDEESWDTKEPVYVNVAVTNANSGPNYFNHMVKDYSSFTRLKRVIAYVLRYIAKLRGKNFPDYLTVEELRAAEMFLIKGHQQQEFPEIVTRLKNNTPIDHKHKLASLNPFLDENGVLRVGGRLQLASLAYNRKHPIILNKSELSDLIIKDAHVKTLHEALRLFPPVAVNSKLCTQPYEFVNKNGS</sequence>
<dbReference type="InterPro" id="IPR043128">
    <property type="entry name" value="Rev_trsase/Diguanyl_cyclase"/>
</dbReference>
<dbReference type="SUPFAM" id="SSF56672">
    <property type="entry name" value="DNA/RNA polymerases"/>
    <property type="match status" value="1"/>
</dbReference>
<dbReference type="InterPro" id="IPR043502">
    <property type="entry name" value="DNA/RNA_pol_sf"/>
</dbReference>
<dbReference type="PANTHER" id="PTHR47331">
    <property type="entry name" value="PHD-TYPE DOMAIN-CONTAINING PROTEIN"/>
    <property type="match status" value="1"/>
</dbReference>
<keyword evidence="1" id="KW-0175">Coiled coil</keyword>
<dbReference type="Proteomes" id="UP001652621">
    <property type="component" value="Unplaced"/>
</dbReference>
<evidence type="ECO:0000259" key="2">
    <source>
        <dbReference type="Pfam" id="PF00078"/>
    </source>
</evidence>
<dbReference type="Pfam" id="PF05380">
    <property type="entry name" value="Peptidase_A17"/>
    <property type="match status" value="1"/>
</dbReference>
<dbReference type="InterPro" id="IPR008042">
    <property type="entry name" value="Retrotrans_Pao"/>
</dbReference>
<organism evidence="3 4">
    <name type="scientific">Musca domestica</name>
    <name type="common">House fly</name>
    <dbReference type="NCBI Taxonomy" id="7370"/>
    <lineage>
        <taxon>Eukaryota</taxon>
        <taxon>Metazoa</taxon>
        <taxon>Ecdysozoa</taxon>
        <taxon>Arthropoda</taxon>
        <taxon>Hexapoda</taxon>
        <taxon>Insecta</taxon>
        <taxon>Pterygota</taxon>
        <taxon>Neoptera</taxon>
        <taxon>Endopterygota</taxon>
        <taxon>Diptera</taxon>
        <taxon>Brachycera</taxon>
        <taxon>Muscomorpha</taxon>
        <taxon>Muscoidea</taxon>
        <taxon>Muscidae</taxon>
        <taxon>Musca</taxon>
    </lineage>
</organism>
<protein>
    <submittedName>
        <fullName evidence="4">Uncharacterized protein LOC131801675</fullName>
    </submittedName>
</protein>
<dbReference type="InterPro" id="IPR000477">
    <property type="entry name" value="RT_dom"/>
</dbReference>
<dbReference type="GeneID" id="131801675"/>
<keyword evidence="3" id="KW-1185">Reference proteome</keyword>
<reference evidence="4" key="1">
    <citation type="submission" date="2025-08" db="UniProtKB">
        <authorList>
            <consortium name="RefSeq"/>
        </authorList>
    </citation>
    <scope>IDENTIFICATION</scope>
    <source>
        <strain evidence="4">Aabys</strain>
        <tissue evidence="4">Whole body</tissue>
    </source>
</reference>
<evidence type="ECO:0000313" key="3">
    <source>
        <dbReference type="Proteomes" id="UP001652621"/>
    </source>
</evidence>
<evidence type="ECO:0000313" key="4">
    <source>
        <dbReference type="RefSeq" id="XP_058976584.1"/>
    </source>
</evidence>
<dbReference type="Gene3D" id="3.10.10.10">
    <property type="entry name" value="HIV Type 1 Reverse Transcriptase, subunit A, domain 1"/>
    <property type="match status" value="1"/>
</dbReference>
<dbReference type="PANTHER" id="PTHR47331:SF1">
    <property type="entry name" value="GAG-LIKE PROTEIN"/>
    <property type="match status" value="1"/>
</dbReference>
<dbReference type="Pfam" id="PF03564">
    <property type="entry name" value="DUF1759"/>
    <property type="match status" value="1"/>
</dbReference>
<dbReference type="Gene3D" id="3.30.70.270">
    <property type="match status" value="1"/>
</dbReference>
<dbReference type="InterPro" id="IPR005312">
    <property type="entry name" value="DUF1759"/>
</dbReference>
<feature type="domain" description="Reverse transcriptase" evidence="2">
    <location>
        <begin position="829"/>
        <end position="978"/>
    </location>
</feature>
<accession>A0ABM3USS6</accession>